<dbReference type="PROSITE" id="PS01125">
    <property type="entry name" value="ROK"/>
    <property type="match status" value="1"/>
</dbReference>
<name>A0A7C8KQY6_9BACI</name>
<dbReference type="InterPro" id="IPR049874">
    <property type="entry name" value="ROK_cs"/>
</dbReference>
<dbReference type="InterPro" id="IPR043129">
    <property type="entry name" value="ATPase_NBD"/>
</dbReference>
<dbReference type="GO" id="GO:0042732">
    <property type="term" value="P:D-xylose metabolic process"/>
    <property type="evidence" value="ECO:0007669"/>
    <property type="project" value="UniProtKB-KW"/>
</dbReference>
<keyword evidence="3" id="KW-0119">Carbohydrate metabolism</keyword>
<dbReference type="AlphaFoldDB" id="A0A7C8KQY6"/>
<protein>
    <submittedName>
        <fullName evidence="4">ROK family transcriptional regulator</fullName>
    </submittedName>
</protein>
<dbReference type="InterPro" id="IPR036390">
    <property type="entry name" value="WH_DNA-bd_sf"/>
</dbReference>
<dbReference type="Gene3D" id="3.30.420.40">
    <property type="match status" value="2"/>
</dbReference>
<comment type="caution">
    <text evidence="4">The sequence shown here is derived from an EMBL/GenBank/DDBJ whole genome shotgun (WGS) entry which is preliminary data.</text>
</comment>
<gene>
    <name evidence="4" type="ORF">F9U64_16470</name>
</gene>
<organism evidence="4 5">
    <name type="scientific">Gracilibacillus oryzae</name>
    <dbReference type="NCBI Taxonomy" id="1672701"/>
    <lineage>
        <taxon>Bacteria</taxon>
        <taxon>Bacillati</taxon>
        <taxon>Bacillota</taxon>
        <taxon>Bacilli</taxon>
        <taxon>Bacillales</taxon>
        <taxon>Bacillaceae</taxon>
        <taxon>Gracilibacillus</taxon>
    </lineage>
</organism>
<dbReference type="PANTHER" id="PTHR18964:SF149">
    <property type="entry name" value="BIFUNCTIONAL UDP-N-ACETYLGLUCOSAMINE 2-EPIMERASE_N-ACETYLMANNOSAMINE KINASE"/>
    <property type="match status" value="1"/>
</dbReference>
<evidence type="ECO:0000256" key="3">
    <source>
        <dbReference type="ARBA" id="ARBA00022629"/>
    </source>
</evidence>
<evidence type="ECO:0000313" key="4">
    <source>
        <dbReference type="EMBL" id="KAB8128329.1"/>
    </source>
</evidence>
<dbReference type="InterPro" id="IPR000600">
    <property type="entry name" value="ROK"/>
</dbReference>
<dbReference type="EMBL" id="WEID01000083">
    <property type="protein sequence ID" value="KAB8128329.1"/>
    <property type="molecule type" value="Genomic_DNA"/>
</dbReference>
<evidence type="ECO:0000256" key="1">
    <source>
        <dbReference type="ARBA" id="ARBA00002486"/>
    </source>
</evidence>
<evidence type="ECO:0000256" key="2">
    <source>
        <dbReference type="ARBA" id="ARBA00006479"/>
    </source>
</evidence>
<dbReference type="Proteomes" id="UP000480246">
    <property type="component" value="Unassembled WGS sequence"/>
</dbReference>
<comment type="similarity">
    <text evidence="2">Belongs to the ROK (NagC/XylR) family.</text>
</comment>
<accession>A0A7C8KQY6</accession>
<comment type="function">
    <text evidence="1">Transcriptional repressor of xylose-utilizing enzymes.</text>
</comment>
<dbReference type="PANTHER" id="PTHR18964">
    <property type="entry name" value="ROK (REPRESSOR, ORF, KINASE) FAMILY"/>
    <property type="match status" value="1"/>
</dbReference>
<proteinExistence type="inferred from homology"/>
<sequence>MLTGDGAYIKKINRQYILNVIFEKSKISRANLAKVTGLNKATISVQVNDLLHDELIYETREEHNAVGRRPIMLSINESAAFFLGIDLDYNQILFNITNLKGDTVKYEKVDLQTDIYEDIVNIVANRIKRYEQEFSHAKFGLAQTCIAIHGTVSNDEMIHFIPSYQWRDKNLKHDLNTRGIKNIRIENNANLAVYAEKVFHYHNSDNIMLLNLASGIGAGIIINGELHRGFHGYAGEMGHMIVYPKGKPCRCGNEGCWERYASEPAFFECANRILDRRVDTHSDVKRLIDKENPQIMTALQSWITDISIGINNIINLYNPEMIVLNSPILKSYNGSLEEINKQLTSSVSYFREIVISGLGAKSAVVGACAFGIQKFLDLPSLSLSDTNNSISA</sequence>
<dbReference type="OrthoDB" id="9796533at2"/>
<dbReference type="SUPFAM" id="SSF53067">
    <property type="entry name" value="Actin-like ATPase domain"/>
    <property type="match status" value="1"/>
</dbReference>
<dbReference type="SUPFAM" id="SSF46785">
    <property type="entry name" value="Winged helix' DNA-binding domain"/>
    <property type="match status" value="1"/>
</dbReference>
<evidence type="ECO:0000313" key="5">
    <source>
        <dbReference type="Proteomes" id="UP000480246"/>
    </source>
</evidence>
<dbReference type="Gene3D" id="1.10.10.10">
    <property type="entry name" value="Winged helix-like DNA-binding domain superfamily/Winged helix DNA-binding domain"/>
    <property type="match status" value="1"/>
</dbReference>
<keyword evidence="3" id="KW-0859">Xylose metabolism</keyword>
<keyword evidence="5" id="KW-1185">Reference proteome</keyword>
<dbReference type="InterPro" id="IPR036388">
    <property type="entry name" value="WH-like_DNA-bd_sf"/>
</dbReference>
<reference evidence="4 5" key="1">
    <citation type="submission" date="2019-10" db="EMBL/GenBank/DDBJ databases">
        <title>Gracilibacillus sp. nov. isolated from rice seeds.</title>
        <authorList>
            <person name="He S."/>
        </authorList>
    </citation>
    <scope>NUCLEOTIDE SEQUENCE [LARGE SCALE GENOMIC DNA]</scope>
    <source>
        <strain evidence="4 5">TD8</strain>
    </source>
</reference>
<dbReference type="Pfam" id="PF00480">
    <property type="entry name" value="ROK"/>
    <property type="match status" value="1"/>
</dbReference>